<reference evidence="2 3" key="1">
    <citation type="submission" date="2015-10" db="EMBL/GenBank/DDBJ databases">
        <authorList>
            <person name="Gilbert D.G."/>
        </authorList>
    </citation>
    <scope>NUCLEOTIDE SEQUENCE [LARGE SCALE GENOMIC DNA]</scope>
    <source>
        <strain evidence="2">COMA1</strain>
    </source>
</reference>
<dbReference type="Proteomes" id="UP000199032">
    <property type="component" value="Unassembled WGS sequence"/>
</dbReference>
<keyword evidence="3" id="KW-1185">Reference proteome</keyword>
<accession>A0A0S4L9T6</accession>
<organism evidence="2 3">
    <name type="scientific">Candidatus Nitrospira nitrosa</name>
    <dbReference type="NCBI Taxonomy" id="1742972"/>
    <lineage>
        <taxon>Bacteria</taxon>
        <taxon>Pseudomonadati</taxon>
        <taxon>Nitrospirota</taxon>
        <taxon>Nitrospiria</taxon>
        <taxon>Nitrospirales</taxon>
        <taxon>Nitrospiraceae</taxon>
        <taxon>Nitrospira</taxon>
    </lineage>
</organism>
<evidence type="ECO:0000313" key="2">
    <source>
        <dbReference type="EMBL" id="CUS34588.1"/>
    </source>
</evidence>
<evidence type="ECO:0000256" key="1">
    <source>
        <dbReference type="SAM" id="MobiDB-lite"/>
    </source>
</evidence>
<gene>
    <name evidence="2" type="ORF">COMA1_11779</name>
</gene>
<dbReference type="RefSeq" id="WP_090746594.1">
    <property type="nucleotide sequence ID" value="NZ_CZQA01000001.1"/>
</dbReference>
<sequence length="232" mass="26173">MNACAYCHDRKGKRPCPALSSSICSLCCGEHRIARISCPADCSYLDTGSDYQQKRLSEQFLPVRREFYRELDESGGQKAVALFNLIEVITFSYFEGRRDGQDAEVITALQALRRTLSPLHIPSAPMPVFAEHLRKEYESFKKKNPEQIADVSDAPAVLDRIDRFVSTFSGKDFQSSRFLGGLVGYVKTHHPEIAEHLKKKHEPGHIFLPGQSFMPAPRPDEHTHGPGCHHQH</sequence>
<feature type="region of interest" description="Disordered" evidence="1">
    <location>
        <begin position="213"/>
        <end position="232"/>
    </location>
</feature>
<dbReference type="AlphaFoldDB" id="A0A0S4L9T6"/>
<dbReference type="OrthoDB" id="5419571at2"/>
<dbReference type="EMBL" id="CZQA01000001">
    <property type="protein sequence ID" value="CUS34588.1"/>
    <property type="molecule type" value="Genomic_DNA"/>
</dbReference>
<name>A0A0S4L9T6_9BACT</name>
<proteinExistence type="predicted"/>
<dbReference type="STRING" id="1742972.COMA1_11779"/>
<protein>
    <submittedName>
        <fullName evidence="2">Uncharacterized protein</fullName>
    </submittedName>
</protein>
<evidence type="ECO:0000313" key="3">
    <source>
        <dbReference type="Proteomes" id="UP000199032"/>
    </source>
</evidence>